<dbReference type="RefSeq" id="WP_059107462.1">
    <property type="nucleotide sequence ID" value="NZ_AP024589.1"/>
</dbReference>
<dbReference type="Proteomes" id="UP000242470">
    <property type="component" value="Unassembled WGS sequence"/>
</dbReference>
<accession>A0AAP8PPH9</accession>
<feature type="domain" description="N-acetyltransferase" evidence="1">
    <location>
        <begin position="4"/>
        <end position="163"/>
    </location>
</feature>
<evidence type="ECO:0000313" key="3">
    <source>
        <dbReference type="EMBL" id="PNZ68122.1"/>
    </source>
</evidence>
<dbReference type="InterPro" id="IPR000182">
    <property type="entry name" value="GNAT_dom"/>
</dbReference>
<dbReference type="Pfam" id="PF13508">
    <property type="entry name" value="Acetyltransf_7"/>
    <property type="match status" value="1"/>
</dbReference>
<dbReference type="EMBL" id="PPQW01000021">
    <property type="protein sequence ID" value="PNZ68122.1"/>
    <property type="molecule type" value="Genomic_DNA"/>
</dbReference>
<evidence type="ECO:0000313" key="2">
    <source>
        <dbReference type="EMBL" id="MDN4533628.1"/>
    </source>
</evidence>
<dbReference type="AlphaFoldDB" id="A0AAP8PPH9"/>
<dbReference type="InterPro" id="IPR016181">
    <property type="entry name" value="Acyl_CoA_acyltransferase"/>
</dbReference>
<protein>
    <submittedName>
        <fullName evidence="2 3">N-acetyltransferase</fullName>
    </submittedName>
</protein>
<reference evidence="3 4" key="1">
    <citation type="submission" date="2017-08" db="EMBL/GenBank/DDBJ databases">
        <title>Draft genome sequences of 64 type strains of genus Staph aureus.</title>
        <authorList>
            <person name="Cole K."/>
            <person name="Golubchik T."/>
            <person name="Russell J."/>
            <person name="Foster D."/>
            <person name="Llewelyn M."/>
            <person name="Wilson D."/>
            <person name="Crook D."/>
            <person name="Paul J."/>
        </authorList>
    </citation>
    <scope>NUCLEOTIDE SEQUENCE [LARGE SCALE GENOMIC DNA]</scope>
    <source>
        <strain evidence="3 4">NCTC 12101</strain>
    </source>
</reference>
<proteinExistence type="predicted"/>
<dbReference type="GeneID" id="64981455"/>
<evidence type="ECO:0000259" key="1">
    <source>
        <dbReference type="PROSITE" id="PS51186"/>
    </source>
</evidence>
<dbReference type="Gene3D" id="3.40.630.30">
    <property type="match status" value="1"/>
</dbReference>
<dbReference type="Proteomes" id="UP001171687">
    <property type="component" value="Unassembled WGS sequence"/>
</dbReference>
<dbReference type="CDD" id="cd04301">
    <property type="entry name" value="NAT_SF"/>
    <property type="match status" value="1"/>
</dbReference>
<sequence>MSDIHIRVANQDDAVEIQQLMYEAFTPLREMGIQWPSVNATVEMVEDNIETGTAFVLENEQEIISTITVRYPWESEDRVSIYPFVWWFATKPSYGGQGMGSRLLTYVEETFLRDTLKAPAVTLGTSARKHPWLLDIYQHRGYEVYKEHESDDDVGVLMRKVLIPDRFDEKVLEER</sequence>
<evidence type="ECO:0000313" key="4">
    <source>
        <dbReference type="Proteomes" id="UP000242470"/>
    </source>
</evidence>
<dbReference type="PROSITE" id="PS51186">
    <property type="entry name" value="GNAT"/>
    <property type="match status" value="1"/>
</dbReference>
<dbReference type="GO" id="GO:0016747">
    <property type="term" value="F:acyltransferase activity, transferring groups other than amino-acyl groups"/>
    <property type="evidence" value="ECO:0007669"/>
    <property type="project" value="InterPro"/>
</dbReference>
<gene>
    <name evidence="3" type="ORF">CD158_04865</name>
    <name evidence="2" type="ORF">QYH67_08655</name>
</gene>
<reference evidence="2" key="2">
    <citation type="submission" date="2023-07" db="EMBL/GenBank/DDBJ databases">
        <title>Evaluation of the beneficial properties of pineapple isolates.</title>
        <authorList>
            <person name="Adefiranye O."/>
        </authorList>
    </citation>
    <scope>NUCLEOTIDE SEQUENCE</scope>
    <source>
        <strain evidence="2">PAPLE_T1</strain>
    </source>
</reference>
<dbReference type="EMBL" id="JAUHQC010000011">
    <property type="protein sequence ID" value="MDN4533628.1"/>
    <property type="molecule type" value="Genomic_DNA"/>
</dbReference>
<name>A0AAP8PPH9_9STAP</name>
<dbReference type="SUPFAM" id="SSF55729">
    <property type="entry name" value="Acyl-CoA N-acyltransferases (Nat)"/>
    <property type="match status" value="1"/>
</dbReference>
<comment type="caution">
    <text evidence="3">The sequence shown here is derived from an EMBL/GenBank/DDBJ whole genome shotgun (WGS) entry which is preliminary data.</text>
</comment>
<organism evidence="3 4">
    <name type="scientific">Staphylococcus auricularis</name>
    <dbReference type="NCBI Taxonomy" id="29379"/>
    <lineage>
        <taxon>Bacteria</taxon>
        <taxon>Bacillati</taxon>
        <taxon>Bacillota</taxon>
        <taxon>Bacilli</taxon>
        <taxon>Bacillales</taxon>
        <taxon>Staphylococcaceae</taxon>
        <taxon>Staphylococcus</taxon>
    </lineage>
</organism>